<organism evidence="6 7">
    <name type="scientific">Variovorax paradoxus</name>
    <dbReference type="NCBI Taxonomy" id="34073"/>
    <lineage>
        <taxon>Bacteria</taxon>
        <taxon>Pseudomonadati</taxon>
        <taxon>Pseudomonadota</taxon>
        <taxon>Betaproteobacteria</taxon>
        <taxon>Burkholderiales</taxon>
        <taxon>Comamonadaceae</taxon>
        <taxon>Variovorax</taxon>
    </lineage>
</organism>
<dbReference type="RefSeq" id="WP_157616842.1">
    <property type="nucleotide sequence ID" value="NZ_CP046622.1"/>
</dbReference>
<feature type="domain" description="HipA N-terminal subdomain 1" evidence="5">
    <location>
        <begin position="12"/>
        <end position="122"/>
    </location>
</feature>
<gene>
    <name evidence="6" type="ORF">GOQ09_25035</name>
</gene>
<evidence type="ECO:0000259" key="5">
    <source>
        <dbReference type="Pfam" id="PF13657"/>
    </source>
</evidence>
<accession>A0A6I6HQI4</accession>
<reference evidence="6 7" key="1">
    <citation type="submission" date="2019-12" db="EMBL/GenBank/DDBJ databases">
        <title>Hybrid Genome Assemblies of two High G+C Isolates from Undergraduate Microbiology Courses.</title>
        <authorList>
            <person name="Ne Ville C.J."/>
            <person name="Enright D."/>
            <person name="Hernandez I."/>
            <person name="Dodsworth J."/>
            <person name="Orwin P.M."/>
        </authorList>
    </citation>
    <scope>NUCLEOTIDE SEQUENCE [LARGE SCALE GENOMIC DNA]</scope>
    <source>
        <strain evidence="6 7">CSUSB</strain>
    </source>
</reference>
<dbReference type="GO" id="GO:0004674">
    <property type="term" value="F:protein serine/threonine kinase activity"/>
    <property type="evidence" value="ECO:0007669"/>
    <property type="project" value="TreeGrafter"/>
</dbReference>
<dbReference type="Pfam" id="PF07804">
    <property type="entry name" value="HipA_C"/>
    <property type="match status" value="1"/>
</dbReference>
<evidence type="ECO:0000313" key="7">
    <source>
        <dbReference type="Proteomes" id="UP000425817"/>
    </source>
</evidence>
<dbReference type="NCBIfam" id="TIGR03071">
    <property type="entry name" value="couple_hipA"/>
    <property type="match status" value="1"/>
</dbReference>
<dbReference type="OrthoDB" id="9805913at2"/>
<name>A0A6I6HQI4_VARPD</name>
<dbReference type="Pfam" id="PF13657">
    <property type="entry name" value="Couple_hipA"/>
    <property type="match status" value="1"/>
</dbReference>
<evidence type="ECO:0000256" key="1">
    <source>
        <dbReference type="ARBA" id="ARBA00010164"/>
    </source>
</evidence>
<dbReference type="InterPro" id="IPR012893">
    <property type="entry name" value="HipA-like_C"/>
</dbReference>
<sequence>MYLHAPGGNAQVAGGRRAIGYLSQYGDILRVSFDEAYIADPARPTLSLAYRGADEAATRAILASARDARVSRSDGHWPSYFQNLLPEGHNRERLALQRGCSADDEFELLAAAGHDLMGALEVEPVPTAEGIPDTVRHWHTALGLDVLEPGFVELPVEDAAAIPGVVTKFSAVQDGRRYVVRRHGAAGSFILKLPTTRHPDLVANEYTGYRLCGALGLDCAEASVIERTEADLPEQVPFGQILAVRRFDRTADGGRIHMEEFAQVLQYEPRQKYGRGLNVDWPAMLRVLDRLSPNPVVDVRECVRRIVAFILLGNSDAHLKNWALRYPDGVAPVLAPLYDPVCVAAFFEDVPAVDYAVNRAIDARLRAFDWPALEALLRTAGLLRPSRLMAIARETVRQARAEWPALLDDPATPASVRACVRARLAGGTALAS</sequence>
<dbReference type="InterPro" id="IPR017508">
    <property type="entry name" value="HipA_N1"/>
</dbReference>
<evidence type="ECO:0000256" key="2">
    <source>
        <dbReference type="ARBA" id="ARBA00022679"/>
    </source>
</evidence>
<proteinExistence type="inferred from homology"/>
<dbReference type="Proteomes" id="UP000425817">
    <property type="component" value="Chromosome"/>
</dbReference>
<dbReference type="EMBL" id="CP046622">
    <property type="protein sequence ID" value="QGW85145.1"/>
    <property type="molecule type" value="Genomic_DNA"/>
</dbReference>
<evidence type="ECO:0000256" key="3">
    <source>
        <dbReference type="ARBA" id="ARBA00022777"/>
    </source>
</evidence>
<dbReference type="PANTHER" id="PTHR37419">
    <property type="entry name" value="SERINE/THREONINE-PROTEIN KINASE TOXIN HIPA"/>
    <property type="match status" value="1"/>
</dbReference>
<dbReference type="PANTHER" id="PTHR37419:SF1">
    <property type="entry name" value="SERINE_THREONINE-PROTEIN KINASE TOXIN HIPA"/>
    <property type="match status" value="1"/>
</dbReference>
<dbReference type="GO" id="GO:0005829">
    <property type="term" value="C:cytosol"/>
    <property type="evidence" value="ECO:0007669"/>
    <property type="project" value="TreeGrafter"/>
</dbReference>
<keyword evidence="3" id="KW-0418">Kinase</keyword>
<dbReference type="AlphaFoldDB" id="A0A6I6HQI4"/>
<dbReference type="InterPro" id="IPR052028">
    <property type="entry name" value="HipA_Ser/Thr_kinase"/>
</dbReference>
<evidence type="ECO:0000259" key="4">
    <source>
        <dbReference type="Pfam" id="PF07804"/>
    </source>
</evidence>
<comment type="similarity">
    <text evidence="1">Belongs to the HipA Ser/Thr kinase family.</text>
</comment>
<keyword evidence="2" id="KW-0808">Transferase</keyword>
<evidence type="ECO:0000313" key="6">
    <source>
        <dbReference type="EMBL" id="QGW85145.1"/>
    </source>
</evidence>
<feature type="domain" description="HipA-like C-terminal" evidence="4">
    <location>
        <begin position="162"/>
        <end position="403"/>
    </location>
</feature>
<protein>
    <submittedName>
        <fullName evidence="6">Type II toxin-antitoxin system HipA family toxin</fullName>
    </submittedName>
</protein>